<feature type="region of interest" description="Disordered" evidence="8">
    <location>
        <begin position="17"/>
        <end position="41"/>
    </location>
</feature>
<dbReference type="GO" id="GO:0044781">
    <property type="term" value="P:bacterial-type flagellum organization"/>
    <property type="evidence" value="ECO:0007669"/>
    <property type="project" value="UniProtKB-KW"/>
</dbReference>
<dbReference type="GO" id="GO:0015031">
    <property type="term" value="P:protein transport"/>
    <property type="evidence" value="ECO:0007669"/>
    <property type="project" value="UniProtKB-KW"/>
</dbReference>
<keyword evidence="4" id="KW-1005">Bacterial flagellum biogenesis</keyword>
<dbReference type="PANTHER" id="PTHR34982">
    <property type="entry name" value="YOP PROTEINS TRANSLOCATION PROTEIN L"/>
    <property type="match status" value="1"/>
</dbReference>
<sequence length="263" mass="29646">MSRVLKGVVWKDDPHIVETPKFERPKEQAEEDSPEMSEEARENMLANIRRKEEAAIQKLKDAEIASEITRQEARVEAEKIISEATTQADKIKDEAREAGRQEGIEAGRQEGMEQIKEEQQHIIVDANAKAENTIKVAQQEALGYVTKAENTIAEMVIEIANKVIPQHFIDIPQMVLPLVQNAIEKVKDQPQITVRVCPEAYELVLMARSDYLTTMEGKCELTIESDETLKLGDVVVESPNGTIDARLSTQLEVIEQSIRDVMK</sequence>
<gene>
    <name evidence="10" type="ORF">NZ47_00710</name>
</gene>
<dbReference type="AlphaFoldDB" id="A0A0B2JXS7"/>
<protein>
    <recommendedName>
        <fullName evidence="9">Flagellar assembly protein FliH/Type III secretion system HrpE domain-containing protein</fullName>
    </recommendedName>
</protein>
<name>A0A0B2JXS7_9FIRM</name>
<reference evidence="10 11" key="1">
    <citation type="journal article" date="2013" name="PLoS ONE">
        <title>Identification and characterization of three novel lipases belonging to families II and V from Anaerovibrio lipolyticus 5ST.</title>
        <authorList>
            <person name="Prive F."/>
            <person name="Kaderbhai N.N."/>
            <person name="Girdwood S."/>
            <person name="Worgan H.J."/>
            <person name="Pinloche E."/>
            <person name="Scollan N.D."/>
            <person name="Huws S.A."/>
            <person name="Newbold C.J."/>
        </authorList>
    </citation>
    <scope>NUCLEOTIDE SEQUENCE [LARGE SCALE GENOMIC DNA]</scope>
    <source>
        <strain evidence="10 11">5S</strain>
    </source>
</reference>
<feature type="domain" description="Flagellar assembly protein FliH/Type III secretion system HrpE" evidence="9">
    <location>
        <begin position="131"/>
        <end position="252"/>
    </location>
</feature>
<evidence type="ECO:0000313" key="10">
    <source>
        <dbReference type="EMBL" id="KHM53110.1"/>
    </source>
</evidence>
<dbReference type="STRING" id="82374.NZ47_00710"/>
<comment type="similarity">
    <text evidence="2">Belongs to the FliH family.</text>
</comment>
<comment type="function">
    <text evidence="1">Needed for flagellar regrowth and assembly.</text>
</comment>
<evidence type="ECO:0000256" key="1">
    <source>
        <dbReference type="ARBA" id="ARBA00003041"/>
    </source>
</evidence>
<proteinExistence type="inferred from homology"/>
<organism evidence="10 11">
    <name type="scientific">Anaerovibrio lipolyticus</name>
    <dbReference type="NCBI Taxonomy" id="82374"/>
    <lineage>
        <taxon>Bacteria</taxon>
        <taxon>Bacillati</taxon>
        <taxon>Bacillota</taxon>
        <taxon>Negativicutes</taxon>
        <taxon>Selenomonadales</taxon>
        <taxon>Selenomonadaceae</taxon>
        <taxon>Anaerovibrio</taxon>
    </lineage>
</organism>
<evidence type="ECO:0000256" key="2">
    <source>
        <dbReference type="ARBA" id="ARBA00006602"/>
    </source>
</evidence>
<feature type="compositionally biased region" description="Basic and acidic residues" evidence="8">
    <location>
        <begin position="17"/>
        <end position="28"/>
    </location>
</feature>
<dbReference type="Proteomes" id="UP000030993">
    <property type="component" value="Unassembled WGS sequence"/>
</dbReference>
<evidence type="ECO:0000256" key="5">
    <source>
        <dbReference type="ARBA" id="ARBA00022927"/>
    </source>
</evidence>
<evidence type="ECO:0000256" key="4">
    <source>
        <dbReference type="ARBA" id="ARBA00022795"/>
    </source>
</evidence>
<keyword evidence="7" id="KW-0175">Coiled coil</keyword>
<evidence type="ECO:0000256" key="6">
    <source>
        <dbReference type="ARBA" id="ARBA00023225"/>
    </source>
</evidence>
<dbReference type="EMBL" id="JSCE01000011">
    <property type="protein sequence ID" value="KHM53110.1"/>
    <property type="molecule type" value="Genomic_DNA"/>
</dbReference>
<keyword evidence="6" id="KW-1006">Bacterial flagellum protein export</keyword>
<evidence type="ECO:0000256" key="8">
    <source>
        <dbReference type="SAM" id="MobiDB-lite"/>
    </source>
</evidence>
<evidence type="ECO:0000256" key="7">
    <source>
        <dbReference type="SAM" id="Coils"/>
    </source>
</evidence>
<dbReference type="GO" id="GO:0005829">
    <property type="term" value="C:cytosol"/>
    <property type="evidence" value="ECO:0007669"/>
    <property type="project" value="TreeGrafter"/>
</dbReference>
<dbReference type="eggNOG" id="COG1317">
    <property type="taxonomic scope" value="Bacteria"/>
</dbReference>
<comment type="caution">
    <text evidence="10">The sequence shown here is derived from an EMBL/GenBank/DDBJ whole genome shotgun (WGS) entry which is preliminary data.</text>
</comment>
<evidence type="ECO:0000313" key="11">
    <source>
        <dbReference type="Proteomes" id="UP000030993"/>
    </source>
</evidence>
<keyword evidence="11" id="KW-1185">Reference proteome</keyword>
<dbReference type="Pfam" id="PF02108">
    <property type="entry name" value="FliH"/>
    <property type="match status" value="1"/>
</dbReference>
<keyword evidence="3" id="KW-0813">Transport</keyword>
<dbReference type="InterPro" id="IPR018035">
    <property type="entry name" value="Flagellar_FliH/T3SS_HrpE"/>
</dbReference>
<dbReference type="PANTHER" id="PTHR34982:SF1">
    <property type="entry name" value="FLAGELLAR ASSEMBLY PROTEIN FLIH"/>
    <property type="match status" value="1"/>
</dbReference>
<keyword evidence="5" id="KW-0653">Protein transport</keyword>
<dbReference type="InterPro" id="IPR051472">
    <property type="entry name" value="T3SS_Stator/FliH"/>
</dbReference>
<evidence type="ECO:0000259" key="9">
    <source>
        <dbReference type="Pfam" id="PF02108"/>
    </source>
</evidence>
<accession>A0A0B2JXS7</accession>
<feature type="coiled-coil region" evidence="7">
    <location>
        <begin position="45"/>
        <end position="101"/>
    </location>
</feature>
<evidence type="ECO:0000256" key="3">
    <source>
        <dbReference type="ARBA" id="ARBA00022448"/>
    </source>
</evidence>